<dbReference type="PANTHER" id="PTHR34075">
    <property type="entry name" value="BLR3430 PROTEIN"/>
    <property type="match status" value="1"/>
</dbReference>
<dbReference type="Gene3D" id="6.10.30.10">
    <property type="match status" value="1"/>
</dbReference>
<dbReference type="AlphaFoldDB" id="A0A4D4LMN6"/>
<evidence type="ECO:0008006" key="5">
    <source>
        <dbReference type="Google" id="ProtNLM"/>
    </source>
</evidence>
<dbReference type="SUPFAM" id="SSF50249">
    <property type="entry name" value="Nucleic acid-binding proteins"/>
    <property type="match status" value="1"/>
</dbReference>
<evidence type="ECO:0000313" key="3">
    <source>
        <dbReference type="EMBL" id="GDY59698.1"/>
    </source>
</evidence>
<evidence type="ECO:0000259" key="1">
    <source>
        <dbReference type="Pfam" id="PF01796"/>
    </source>
</evidence>
<dbReference type="OrthoDB" id="7470921at2"/>
<protein>
    <recommendedName>
        <fullName evidence="5">DNA-binding protein</fullName>
    </recommendedName>
</protein>
<dbReference type="EMBL" id="BJHW01000002">
    <property type="protein sequence ID" value="GDY59698.1"/>
    <property type="molecule type" value="Genomic_DNA"/>
</dbReference>
<comment type="caution">
    <text evidence="3">The sequence shown here is derived from an EMBL/GenBank/DDBJ whole genome shotgun (WGS) entry which is preliminary data.</text>
</comment>
<name>A0A4D4LMN6_STRVO</name>
<dbReference type="InterPro" id="IPR022002">
    <property type="entry name" value="ChsH2_Znr"/>
</dbReference>
<dbReference type="Pfam" id="PF12172">
    <property type="entry name" value="zf-ChsH2"/>
    <property type="match status" value="1"/>
</dbReference>
<keyword evidence="4" id="KW-1185">Reference proteome</keyword>
<evidence type="ECO:0000259" key="2">
    <source>
        <dbReference type="Pfam" id="PF12172"/>
    </source>
</evidence>
<sequence>MTKAPTAGRPRPAVNPDTRFFWDAAFERRLAVQRCSACRALRHPPGPACPRCHSLDWEVSDVSGRGTLYSYTVLHHPPAPGFDGPAVIAVVDLEEGVRMVSNVVGVDPATLTIGEPLEVCFEEHVGWTVPQFRRPAAREAVR</sequence>
<dbReference type="Pfam" id="PF01796">
    <property type="entry name" value="OB_ChsH2_C"/>
    <property type="match status" value="1"/>
</dbReference>
<dbReference type="Proteomes" id="UP000301309">
    <property type="component" value="Unassembled WGS sequence"/>
</dbReference>
<dbReference type="RefSeq" id="WP_137981819.1">
    <property type="nucleotide sequence ID" value="NZ_BAAASO010000012.1"/>
</dbReference>
<dbReference type="PANTHER" id="PTHR34075:SF5">
    <property type="entry name" value="BLR3430 PROTEIN"/>
    <property type="match status" value="1"/>
</dbReference>
<reference evidence="3 4" key="1">
    <citation type="journal article" date="2020" name="Int. J. Syst. Evol. Microbiol.">
        <title>Reclassification of Streptomyces castelarensis and Streptomyces sporoclivatus as later heterotypic synonyms of Streptomyces antimycoticus.</title>
        <authorList>
            <person name="Komaki H."/>
            <person name="Tamura T."/>
        </authorList>
    </citation>
    <scope>NUCLEOTIDE SEQUENCE [LARGE SCALE GENOMIC DNA]</scope>
    <source>
        <strain evidence="3 4">NBRC 13459</strain>
    </source>
</reference>
<feature type="domain" description="ChsH2 rubredoxin-like zinc ribbon" evidence="2">
    <location>
        <begin position="22"/>
        <end position="58"/>
    </location>
</feature>
<dbReference type="InterPro" id="IPR052513">
    <property type="entry name" value="Thioester_dehydratase-like"/>
</dbReference>
<feature type="domain" description="ChsH2 C-terminal OB-fold" evidence="1">
    <location>
        <begin position="61"/>
        <end position="122"/>
    </location>
</feature>
<organism evidence="3 4">
    <name type="scientific">Streptomyces violaceusniger</name>
    <dbReference type="NCBI Taxonomy" id="68280"/>
    <lineage>
        <taxon>Bacteria</taxon>
        <taxon>Bacillati</taxon>
        <taxon>Actinomycetota</taxon>
        <taxon>Actinomycetes</taxon>
        <taxon>Kitasatosporales</taxon>
        <taxon>Streptomycetaceae</taxon>
        <taxon>Streptomyces</taxon>
        <taxon>Streptomyces violaceusniger group</taxon>
    </lineage>
</organism>
<dbReference type="InterPro" id="IPR012340">
    <property type="entry name" value="NA-bd_OB-fold"/>
</dbReference>
<proteinExistence type="predicted"/>
<accession>A0A4D4LMN6</accession>
<dbReference type="InterPro" id="IPR002878">
    <property type="entry name" value="ChsH2_C"/>
</dbReference>
<evidence type="ECO:0000313" key="4">
    <source>
        <dbReference type="Proteomes" id="UP000301309"/>
    </source>
</evidence>
<gene>
    <name evidence="3" type="ORF">SVIO_103210</name>
</gene>